<dbReference type="EMBL" id="WWCT01000017">
    <property type="protein sequence ID" value="MYN28706.1"/>
    <property type="molecule type" value="Genomic_DNA"/>
</dbReference>
<dbReference type="Gene3D" id="3.10.450.50">
    <property type="match status" value="1"/>
</dbReference>
<feature type="domain" description="DUF4440" evidence="1">
    <location>
        <begin position="13"/>
        <end position="118"/>
    </location>
</feature>
<dbReference type="InterPro" id="IPR032710">
    <property type="entry name" value="NTF2-like_dom_sf"/>
</dbReference>
<evidence type="ECO:0000313" key="2">
    <source>
        <dbReference type="EMBL" id="MYN28706.1"/>
    </source>
</evidence>
<accession>A0ABW9W3W1</accession>
<evidence type="ECO:0000259" key="1">
    <source>
        <dbReference type="Pfam" id="PF14534"/>
    </source>
</evidence>
<name>A0ABW9W3W1_9BURK</name>
<proteinExistence type="predicted"/>
<sequence>MTPPDNDSRAAEACLHAWHAALEAHNWAAVVAGLTTGFLMIEHDRIFDKQALLALLMTSASRGRQRAVLHGFRTAVQGDTAWTTVQNDEVWTANDGTQTPYSFLETAILRREDGVWRIERYHATRLAA</sequence>
<dbReference type="SUPFAM" id="SSF54427">
    <property type="entry name" value="NTF2-like"/>
    <property type="match status" value="1"/>
</dbReference>
<dbReference type="InterPro" id="IPR027843">
    <property type="entry name" value="DUF4440"/>
</dbReference>
<keyword evidence="3" id="KW-1185">Reference proteome</keyword>
<gene>
    <name evidence="2" type="ORF">GTP69_20100</name>
</gene>
<comment type="caution">
    <text evidence="2">The sequence shown here is derived from an EMBL/GenBank/DDBJ whole genome shotgun (WGS) entry which is preliminary data.</text>
</comment>
<dbReference type="Proteomes" id="UP000642144">
    <property type="component" value="Unassembled WGS sequence"/>
</dbReference>
<organism evidence="2 3">
    <name type="scientific">Duganella levis</name>
    <dbReference type="NCBI Taxonomy" id="2692169"/>
    <lineage>
        <taxon>Bacteria</taxon>
        <taxon>Pseudomonadati</taxon>
        <taxon>Pseudomonadota</taxon>
        <taxon>Betaproteobacteria</taxon>
        <taxon>Burkholderiales</taxon>
        <taxon>Oxalobacteraceae</taxon>
        <taxon>Telluria group</taxon>
        <taxon>Duganella</taxon>
    </lineage>
</organism>
<protein>
    <submittedName>
        <fullName evidence="2">DUF4440 domain-containing protein</fullName>
    </submittedName>
</protein>
<reference evidence="2 3" key="1">
    <citation type="submission" date="2019-12" db="EMBL/GenBank/DDBJ databases">
        <title>Novel species isolated from a subtropical stream in China.</title>
        <authorList>
            <person name="Lu H."/>
        </authorList>
    </citation>
    <scope>NUCLEOTIDE SEQUENCE [LARGE SCALE GENOMIC DNA]</scope>
    <source>
        <strain evidence="2 3">CY42W</strain>
    </source>
</reference>
<dbReference type="RefSeq" id="WP_161056504.1">
    <property type="nucleotide sequence ID" value="NZ_WWCT01000017.1"/>
</dbReference>
<evidence type="ECO:0000313" key="3">
    <source>
        <dbReference type="Proteomes" id="UP000642144"/>
    </source>
</evidence>
<dbReference type="Pfam" id="PF14534">
    <property type="entry name" value="DUF4440"/>
    <property type="match status" value="1"/>
</dbReference>